<dbReference type="Proteomes" id="UP000499080">
    <property type="component" value="Unassembled WGS sequence"/>
</dbReference>
<keyword evidence="2" id="KW-1185">Reference proteome</keyword>
<evidence type="ECO:0000313" key="1">
    <source>
        <dbReference type="EMBL" id="GBL88494.1"/>
    </source>
</evidence>
<accession>A0A4Y2BBL4</accession>
<evidence type="ECO:0000313" key="2">
    <source>
        <dbReference type="Proteomes" id="UP000499080"/>
    </source>
</evidence>
<dbReference type="AlphaFoldDB" id="A0A4Y2BBL4"/>
<organism evidence="1 2">
    <name type="scientific">Araneus ventricosus</name>
    <name type="common">Orbweaver spider</name>
    <name type="synonym">Epeira ventricosa</name>
    <dbReference type="NCBI Taxonomy" id="182803"/>
    <lineage>
        <taxon>Eukaryota</taxon>
        <taxon>Metazoa</taxon>
        <taxon>Ecdysozoa</taxon>
        <taxon>Arthropoda</taxon>
        <taxon>Chelicerata</taxon>
        <taxon>Arachnida</taxon>
        <taxon>Araneae</taxon>
        <taxon>Araneomorphae</taxon>
        <taxon>Entelegynae</taxon>
        <taxon>Araneoidea</taxon>
        <taxon>Araneidae</taxon>
        <taxon>Araneus</taxon>
    </lineage>
</organism>
<comment type="caution">
    <text evidence="1">The sequence shown here is derived from an EMBL/GenBank/DDBJ whole genome shotgun (WGS) entry which is preliminary data.</text>
</comment>
<gene>
    <name evidence="1" type="ORF">AVEN_159082_1</name>
</gene>
<proteinExistence type="predicted"/>
<name>A0A4Y2BBL4_ARAVE</name>
<protein>
    <submittedName>
        <fullName evidence="1">Uncharacterized protein</fullName>
    </submittedName>
</protein>
<reference evidence="1 2" key="1">
    <citation type="journal article" date="2019" name="Sci. Rep.">
        <title>Orb-weaving spider Araneus ventricosus genome elucidates the spidroin gene catalogue.</title>
        <authorList>
            <person name="Kono N."/>
            <person name="Nakamura H."/>
            <person name="Ohtoshi R."/>
            <person name="Moran D.A.P."/>
            <person name="Shinohara A."/>
            <person name="Yoshida Y."/>
            <person name="Fujiwara M."/>
            <person name="Mori M."/>
            <person name="Tomita M."/>
            <person name="Arakawa K."/>
        </authorList>
    </citation>
    <scope>NUCLEOTIDE SEQUENCE [LARGE SCALE GENOMIC DNA]</scope>
</reference>
<dbReference type="EMBL" id="BGPR01000060">
    <property type="protein sequence ID" value="GBL88494.1"/>
    <property type="molecule type" value="Genomic_DNA"/>
</dbReference>
<sequence>MLSLRSLYPMIIPFSMSVKSRDLPITAIIDMRTRTLKPPLYAFQQTDFSVLPVIGHNCVYVNLRGGHNIVTRLCIMTRHDGWSQLFSKNSVMMLMLSVVF</sequence>